<comment type="caution">
    <text evidence="1">The sequence shown here is derived from an EMBL/GenBank/DDBJ whole genome shotgun (WGS) entry which is preliminary data.</text>
</comment>
<organism evidence="1 2">
    <name type="scientific">Halteria grandinella</name>
    <dbReference type="NCBI Taxonomy" id="5974"/>
    <lineage>
        <taxon>Eukaryota</taxon>
        <taxon>Sar</taxon>
        <taxon>Alveolata</taxon>
        <taxon>Ciliophora</taxon>
        <taxon>Intramacronucleata</taxon>
        <taxon>Spirotrichea</taxon>
        <taxon>Stichotrichia</taxon>
        <taxon>Sporadotrichida</taxon>
        <taxon>Halteriidae</taxon>
        <taxon>Halteria</taxon>
    </lineage>
</organism>
<dbReference type="AlphaFoldDB" id="A0A8J8SV38"/>
<reference evidence="1" key="1">
    <citation type="submission" date="2019-06" db="EMBL/GenBank/DDBJ databases">
        <authorList>
            <person name="Zheng W."/>
        </authorList>
    </citation>
    <scope>NUCLEOTIDE SEQUENCE</scope>
    <source>
        <strain evidence="1">QDHG01</strain>
    </source>
</reference>
<keyword evidence="2" id="KW-1185">Reference proteome</keyword>
<dbReference type="Proteomes" id="UP000785679">
    <property type="component" value="Unassembled WGS sequence"/>
</dbReference>
<accession>A0A8J8SV38</accession>
<dbReference type="EMBL" id="RRYP01027709">
    <property type="protein sequence ID" value="TNV71779.1"/>
    <property type="molecule type" value="Genomic_DNA"/>
</dbReference>
<proteinExistence type="predicted"/>
<gene>
    <name evidence="1" type="ORF">FGO68_gene15834</name>
</gene>
<evidence type="ECO:0000313" key="2">
    <source>
        <dbReference type="Proteomes" id="UP000785679"/>
    </source>
</evidence>
<evidence type="ECO:0000313" key="1">
    <source>
        <dbReference type="EMBL" id="TNV71779.1"/>
    </source>
</evidence>
<name>A0A8J8SV38_HALGN</name>
<protein>
    <submittedName>
        <fullName evidence="1">Uncharacterized protein</fullName>
    </submittedName>
</protein>
<sequence>MKFAQYSSILYILMKSSLFKNYPLMRRKQRVNPLKQKALAMKKQQKQQEALYRDISLVCNRMDDFRTHHKWFYYIRTSFLGTVSRLHMP</sequence>